<keyword evidence="6" id="KW-0406">Ion transport</keyword>
<keyword evidence="5 8" id="KW-1133">Transmembrane helix</keyword>
<dbReference type="PANTHER" id="PTHR32024">
    <property type="entry name" value="TRK SYSTEM POTASSIUM UPTAKE PROTEIN TRKG-RELATED"/>
    <property type="match status" value="1"/>
</dbReference>
<accession>A0ABR5K425</accession>
<evidence type="ECO:0000313" key="9">
    <source>
        <dbReference type="EMBL" id="KOS69677.1"/>
    </source>
</evidence>
<proteinExistence type="predicted"/>
<feature type="transmembrane region" description="Helical" evidence="8">
    <location>
        <begin position="234"/>
        <end position="253"/>
    </location>
</feature>
<feature type="transmembrane region" description="Helical" evidence="8">
    <location>
        <begin position="312"/>
        <end position="332"/>
    </location>
</feature>
<gene>
    <name evidence="9" type="ORF">AEA09_14560</name>
</gene>
<name>A0ABR5K425_9BACI</name>
<feature type="transmembrane region" description="Helical" evidence="8">
    <location>
        <begin position="410"/>
        <end position="430"/>
    </location>
</feature>
<evidence type="ECO:0000256" key="5">
    <source>
        <dbReference type="ARBA" id="ARBA00022989"/>
    </source>
</evidence>
<protein>
    <submittedName>
        <fullName evidence="9">ATP synthase</fullName>
    </submittedName>
</protein>
<dbReference type="EMBL" id="LGRV01000003">
    <property type="protein sequence ID" value="KOS69677.1"/>
    <property type="molecule type" value="Genomic_DNA"/>
</dbReference>
<feature type="transmembrane region" description="Helical" evidence="8">
    <location>
        <begin position="192"/>
        <end position="213"/>
    </location>
</feature>
<dbReference type="InterPro" id="IPR003445">
    <property type="entry name" value="Cat_transpt"/>
</dbReference>
<feature type="transmembrane region" description="Helical" evidence="8">
    <location>
        <begin position="44"/>
        <end position="67"/>
    </location>
</feature>
<feature type="transmembrane region" description="Helical" evidence="8">
    <location>
        <begin position="12"/>
        <end position="32"/>
    </location>
</feature>
<feature type="transmembrane region" description="Helical" evidence="8">
    <location>
        <begin position="353"/>
        <end position="373"/>
    </location>
</feature>
<comment type="subcellular location">
    <subcellularLocation>
        <location evidence="1">Cell membrane</location>
        <topology evidence="1">Multi-pass membrane protein</topology>
    </subcellularLocation>
</comment>
<evidence type="ECO:0000256" key="4">
    <source>
        <dbReference type="ARBA" id="ARBA00022692"/>
    </source>
</evidence>
<evidence type="ECO:0000256" key="6">
    <source>
        <dbReference type="ARBA" id="ARBA00023065"/>
    </source>
</evidence>
<keyword evidence="7 8" id="KW-0472">Membrane</keyword>
<keyword evidence="4 8" id="KW-0812">Transmembrane</keyword>
<evidence type="ECO:0000256" key="7">
    <source>
        <dbReference type="ARBA" id="ARBA00023136"/>
    </source>
</evidence>
<evidence type="ECO:0000256" key="8">
    <source>
        <dbReference type="SAM" id="Phobius"/>
    </source>
</evidence>
<evidence type="ECO:0000256" key="3">
    <source>
        <dbReference type="ARBA" id="ARBA00022475"/>
    </source>
</evidence>
<feature type="transmembrane region" description="Helical" evidence="8">
    <location>
        <begin position="73"/>
        <end position="101"/>
    </location>
</feature>
<comment type="caution">
    <text evidence="9">The sequence shown here is derived from an EMBL/GenBank/DDBJ whole genome shotgun (WGS) entry which is preliminary data.</text>
</comment>
<dbReference type="Proteomes" id="UP000050668">
    <property type="component" value="Unassembled WGS sequence"/>
</dbReference>
<evidence type="ECO:0000256" key="2">
    <source>
        <dbReference type="ARBA" id="ARBA00022448"/>
    </source>
</evidence>
<dbReference type="RefSeq" id="WP_053584549.1">
    <property type="nucleotide sequence ID" value="NZ_LGRV01000003.1"/>
</dbReference>
<feature type="transmembrane region" description="Helical" evidence="8">
    <location>
        <begin position="135"/>
        <end position="155"/>
    </location>
</feature>
<dbReference type="Pfam" id="PF02386">
    <property type="entry name" value="TrkH"/>
    <property type="match status" value="1"/>
</dbReference>
<keyword evidence="3" id="KW-1003">Cell membrane</keyword>
<reference evidence="10" key="1">
    <citation type="submission" date="2015-07" db="EMBL/GenBank/DDBJ databases">
        <title>Fjat-14205 dsm 2895.</title>
        <authorList>
            <person name="Liu B."/>
            <person name="Wang J."/>
            <person name="Zhu Y."/>
            <person name="Liu G."/>
            <person name="Chen Q."/>
            <person name="Chen Z."/>
            <person name="Lan J."/>
            <person name="Che J."/>
            <person name="Ge C."/>
            <person name="Shi H."/>
            <person name="Pan Z."/>
            <person name="Liu X."/>
        </authorList>
    </citation>
    <scope>NUCLEOTIDE SEQUENCE [LARGE SCALE GENOMIC DNA]</scope>
    <source>
        <strain evidence="10">DSM 25560</strain>
    </source>
</reference>
<evidence type="ECO:0000256" key="1">
    <source>
        <dbReference type="ARBA" id="ARBA00004651"/>
    </source>
</evidence>
<sequence length="451" mass="49727">MPWKKSTSRIATPFQLLVSYYFIAIAISFLLLRIPGVHKPGVDVSLLDSLFTAVSAVSVTGLTTITISETYSTFGLVMLLLILQLGAIGIMSLGTFVWLLVGKKIGMRERQLIMIDHNQYNLSGVVQLIREIVKILLVIELAGAFILTIHFMNYFDTFDKALLHGVFAAISATTNGGFDITGMSLLPFHNDYFVQFITMILIVLGAIGFPVLIEVKAFLRNRHANFRFSLFTKITTSTYAILFVVGALVILLLESFQSFKYMPWHEALFSAMFQSVSTRSGGLTTYDVTTFSEATSIFMSFLMFIGSSPSSVGGGIRTTTFAIAILFLITFARGKEHIQIFGREIHLIDVYRSFVVILVACFMVLIATMILLITEPNATLTQIIFEITSAFGTCGMSLGITSDLSVAGKVIIMILMFIGRVGLISFLYTLGGGGRGKKTNFHYPKERVIIG</sequence>
<organism evidence="9 10">
    <name type="scientific">Lysinibacillus contaminans</name>
    <dbReference type="NCBI Taxonomy" id="1293441"/>
    <lineage>
        <taxon>Bacteria</taxon>
        <taxon>Bacillati</taxon>
        <taxon>Bacillota</taxon>
        <taxon>Bacilli</taxon>
        <taxon>Bacillales</taxon>
        <taxon>Bacillaceae</taxon>
        <taxon>Lysinibacillus</taxon>
    </lineage>
</organism>
<evidence type="ECO:0000313" key="10">
    <source>
        <dbReference type="Proteomes" id="UP000050668"/>
    </source>
</evidence>
<keyword evidence="2" id="KW-0813">Transport</keyword>
<dbReference type="PANTHER" id="PTHR32024:SF4">
    <property type="entry name" value="KTR SYSTEM POTASSIUM UPTAKE PROTEIN D"/>
    <property type="match status" value="1"/>
</dbReference>
<keyword evidence="10" id="KW-1185">Reference proteome</keyword>